<gene>
    <name evidence="7" type="primary">nusA</name>
    <name evidence="11" type="ORF">A3H03_02915</name>
</gene>
<comment type="subunit">
    <text evidence="7">Monomer. Binds directly to the core enzyme of the DNA-dependent RNA polymerase and to nascent RNA.</text>
</comment>
<dbReference type="CDD" id="cd02134">
    <property type="entry name" value="KH-II_NusA_rpt1"/>
    <property type="match status" value="1"/>
</dbReference>
<dbReference type="SMART" id="SM00316">
    <property type="entry name" value="S1"/>
    <property type="match status" value="1"/>
</dbReference>
<evidence type="ECO:0000256" key="6">
    <source>
        <dbReference type="ARBA" id="ARBA00023163"/>
    </source>
</evidence>
<dbReference type="Pfam" id="PF08529">
    <property type="entry name" value="NusA_N"/>
    <property type="match status" value="1"/>
</dbReference>
<dbReference type="InterPro" id="IPR003029">
    <property type="entry name" value="S1_domain"/>
</dbReference>
<dbReference type="SUPFAM" id="SSF50249">
    <property type="entry name" value="Nucleic acid-binding proteins"/>
    <property type="match status" value="1"/>
</dbReference>
<dbReference type="FunFam" id="3.30.300.20:FF:000002">
    <property type="entry name" value="Transcription termination/antitermination protein NusA"/>
    <property type="match status" value="1"/>
</dbReference>
<evidence type="ECO:0000256" key="1">
    <source>
        <dbReference type="ARBA" id="ARBA00022472"/>
    </source>
</evidence>
<dbReference type="InterPro" id="IPR013735">
    <property type="entry name" value="TF_NusA_N"/>
</dbReference>
<dbReference type="EMBL" id="MFNA01000034">
    <property type="protein sequence ID" value="OGG91910.1"/>
    <property type="molecule type" value="Genomic_DNA"/>
</dbReference>
<dbReference type="PROSITE" id="PS50084">
    <property type="entry name" value="KH_TYPE_1"/>
    <property type="match status" value="1"/>
</dbReference>
<evidence type="ECO:0000256" key="9">
    <source>
        <dbReference type="SAM" id="MobiDB-lite"/>
    </source>
</evidence>
<keyword evidence="1 7" id="KW-0806">Transcription termination</keyword>
<evidence type="ECO:0000313" key="12">
    <source>
        <dbReference type="Proteomes" id="UP000177320"/>
    </source>
</evidence>
<dbReference type="PANTHER" id="PTHR22648">
    <property type="entry name" value="TRANSCRIPTION TERMINATION FACTOR NUSA"/>
    <property type="match status" value="1"/>
</dbReference>
<feature type="compositionally biased region" description="Basic residues" evidence="9">
    <location>
        <begin position="529"/>
        <end position="538"/>
    </location>
</feature>
<dbReference type="InterPro" id="IPR012340">
    <property type="entry name" value="NA-bd_OB-fold"/>
</dbReference>
<keyword evidence="2 7" id="KW-0963">Cytoplasm</keyword>
<keyword evidence="3 7" id="KW-0889">Transcription antitermination</keyword>
<feature type="region of interest" description="Disordered" evidence="9">
    <location>
        <begin position="377"/>
        <end position="405"/>
    </location>
</feature>
<dbReference type="AlphaFoldDB" id="A0A1F6G1D7"/>
<feature type="compositionally biased region" description="Basic and acidic residues" evidence="9">
    <location>
        <begin position="389"/>
        <end position="405"/>
    </location>
</feature>
<proteinExistence type="inferred from homology"/>
<evidence type="ECO:0000259" key="10">
    <source>
        <dbReference type="PROSITE" id="PS50126"/>
    </source>
</evidence>
<dbReference type="InterPro" id="IPR058582">
    <property type="entry name" value="KH_NusA_2nd"/>
</dbReference>
<evidence type="ECO:0000256" key="8">
    <source>
        <dbReference type="SAM" id="Coils"/>
    </source>
</evidence>
<keyword evidence="4 7" id="KW-0694">RNA-binding</keyword>
<evidence type="ECO:0000256" key="4">
    <source>
        <dbReference type="ARBA" id="ARBA00022884"/>
    </source>
</evidence>
<dbReference type="CDD" id="cd04455">
    <property type="entry name" value="S1_NusA"/>
    <property type="match status" value="1"/>
</dbReference>
<dbReference type="PANTHER" id="PTHR22648:SF0">
    <property type="entry name" value="TRANSCRIPTION TERMINATION_ANTITERMINATION PROTEIN NUSA"/>
    <property type="match status" value="1"/>
</dbReference>
<dbReference type="HAMAP" id="MF_00945_B">
    <property type="entry name" value="NusA_B"/>
    <property type="match status" value="1"/>
</dbReference>
<dbReference type="CDD" id="cd22529">
    <property type="entry name" value="KH-II_NusA_rpt2"/>
    <property type="match status" value="1"/>
</dbReference>
<dbReference type="InterPro" id="IPR004087">
    <property type="entry name" value="KH_dom"/>
</dbReference>
<feature type="coiled-coil region" evidence="8">
    <location>
        <begin position="79"/>
        <end position="106"/>
    </location>
</feature>
<dbReference type="InterPro" id="IPR009019">
    <property type="entry name" value="KH_sf_prok-type"/>
</dbReference>
<dbReference type="GO" id="GO:0031564">
    <property type="term" value="P:transcription antitermination"/>
    <property type="evidence" value="ECO:0007669"/>
    <property type="project" value="UniProtKB-UniRule"/>
</dbReference>
<dbReference type="InterPro" id="IPR010213">
    <property type="entry name" value="TF_NusA"/>
</dbReference>
<dbReference type="Gene3D" id="3.30.300.20">
    <property type="match status" value="2"/>
</dbReference>
<name>A0A1F6G1D7_9BACT</name>
<dbReference type="InterPro" id="IPR036555">
    <property type="entry name" value="NusA_N_sf"/>
</dbReference>
<dbReference type="GO" id="GO:0003723">
    <property type="term" value="F:RNA binding"/>
    <property type="evidence" value="ECO:0007669"/>
    <property type="project" value="UniProtKB-UniRule"/>
</dbReference>
<dbReference type="Pfam" id="PF13184">
    <property type="entry name" value="KH_NusA_1st"/>
    <property type="match status" value="1"/>
</dbReference>
<evidence type="ECO:0000256" key="3">
    <source>
        <dbReference type="ARBA" id="ARBA00022814"/>
    </source>
</evidence>
<evidence type="ECO:0000313" key="11">
    <source>
        <dbReference type="EMBL" id="OGG91910.1"/>
    </source>
</evidence>
<dbReference type="SMART" id="SM00322">
    <property type="entry name" value="KH"/>
    <property type="match status" value="2"/>
</dbReference>
<evidence type="ECO:0000256" key="7">
    <source>
        <dbReference type="HAMAP-Rule" id="MF_00945"/>
    </source>
</evidence>
<keyword evidence="5 7" id="KW-0805">Transcription regulation</keyword>
<comment type="similarity">
    <text evidence="7">Belongs to the NusA family.</text>
</comment>
<organism evidence="11 12">
    <name type="scientific">Candidatus Kuenenbacteria bacterium RIFCSPLOWO2_12_FULL_42_13</name>
    <dbReference type="NCBI Taxonomy" id="1798565"/>
    <lineage>
        <taxon>Bacteria</taxon>
        <taxon>Candidatus Kueneniibacteriota</taxon>
    </lineage>
</organism>
<feature type="domain" description="S1 motif" evidence="10">
    <location>
        <begin position="204"/>
        <end position="268"/>
    </location>
</feature>
<comment type="function">
    <text evidence="7">Participates in both transcription termination and antitermination.</text>
</comment>
<dbReference type="InterPro" id="IPR030842">
    <property type="entry name" value="TF_NusA_bacterial"/>
</dbReference>
<protein>
    <recommendedName>
        <fullName evidence="7">Transcription termination/antitermination protein NusA</fullName>
    </recommendedName>
</protein>
<dbReference type="SUPFAM" id="SSF69705">
    <property type="entry name" value="Transcription factor NusA, N-terminal domain"/>
    <property type="match status" value="1"/>
</dbReference>
<dbReference type="GO" id="GO:0003700">
    <property type="term" value="F:DNA-binding transcription factor activity"/>
    <property type="evidence" value="ECO:0007669"/>
    <property type="project" value="InterPro"/>
</dbReference>
<keyword evidence="8" id="KW-0175">Coiled coil</keyword>
<dbReference type="PROSITE" id="PS50126">
    <property type="entry name" value="S1"/>
    <property type="match status" value="1"/>
</dbReference>
<dbReference type="Gene3D" id="2.40.50.140">
    <property type="entry name" value="Nucleic acid-binding proteins"/>
    <property type="match status" value="1"/>
</dbReference>
<dbReference type="Proteomes" id="UP000177320">
    <property type="component" value="Unassembled WGS sequence"/>
</dbReference>
<feature type="compositionally biased region" description="Low complexity" evidence="9">
    <location>
        <begin position="470"/>
        <end position="480"/>
    </location>
</feature>
<sequence>MMILASLDDKLALIVKFNFMASELTQAIKQVCDEKRISVESVVETIELALGAAFRKDFGNKMQNIKVNFDMETGGFKVFDVKEVAEDELKAEYEKIKEERMKLAEAVAAGLAVAPAKKEEEAELEELAEGQAEVKKFNPKTMISLSEAREIKKTLNIGDELIQELLLPGDFGRMAAQTAKQVVIQKLREAERSTIFKEYQDKVGELLTGTVQRLEGRVVLVDFGNTTAVMPLEEGIRTENYQPGARFKFYVKNVEQSARGPRVIVSRAHPEILRKLFKLEVPEVASGAVQIKSIAREAGFRSKIAVFAKEENVDPIGSCVGQRGTRVQTIISELGGEKIDIIEWMNDPIKFIAKALSPAKVIRVELVETGDAGLRNQKIKKSKNQAGEDQEKSGGKTDARAGDAGEAHMREVKVYVASDQLSLAIGKEGQNVRLAAKLTGWKIDIMEDKLEDTENTEKVESPENTESIAAAAGQAASTPANSPSGLSPQVEGACLPARQGSPAGRKAQKHESTEGTIAEAVQAEDTKSTKIHKARKHKNTENAESSPMRDLPEGDAENAENIKTQKH</sequence>
<comment type="caution">
    <text evidence="11">The sequence shown here is derived from an EMBL/GenBank/DDBJ whole genome shotgun (WGS) entry which is preliminary data.</text>
</comment>
<evidence type="ECO:0000256" key="2">
    <source>
        <dbReference type="ARBA" id="ARBA00022490"/>
    </source>
</evidence>
<dbReference type="Gene3D" id="3.30.1480.10">
    <property type="entry name" value="NusA, N-terminal domain"/>
    <property type="match status" value="1"/>
</dbReference>
<dbReference type="Pfam" id="PF26594">
    <property type="entry name" value="KH_NusA_2nd"/>
    <property type="match status" value="1"/>
</dbReference>
<dbReference type="GO" id="GO:0006353">
    <property type="term" value="P:DNA-templated transcription termination"/>
    <property type="evidence" value="ECO:0007669"/>
    <property type="project" value="UniProtKB-UniRule"/>
</dbReference>
<dbReference type="GO" id="GO:0005829">
    <property type="term" value="C:cytosol"/>
    <property type="evidence" value="ECO:0007669"/>
    <property type="project" value="TreeGrafter"/>
</dbReference>
<dbReference type="NCBIfam" id="TIGR01953">
    <property type="entry name" value="NusA"/>
    <property type="match status" value="1"/>
</dbReference>
<dbReference type="InterPro" id="IPR015946">
    <property type="entry name" value="KH_dom-like_a/b"/>
</dbReference>
<evidence type="ECO:0000256" key="5">
    <source>
        <dbReference type="ARBA" id="ARBA00023015"/>
    </source>
</evidence>
<accession>A0A1F6G1D7</accession>
<dbReference type="InterPro" id="IPR025249">
    <property type="entry name" value="TF_NusA_KH_1st"/>
</dbReference>
<keyword evidence="6 7" id="KW-0804">Transcription</keyword>
<comment type="subcellular location">
    <subcellularLocation>
        <location evidence="7">Cytoplasm</location>
    </subcellularLocation>
</comment>
<dbReference type="SUPFAM" id="SSF54814">
    <property type="entry name" value="Prokaryotic type KH domain (KH-domain type II)"/>
    <property type="match status" value="2"/>
</dbReference>
<feature type="region of interest" description="Disordered" evidence="9">
    <location>
        <begin position="470"/>
        <end position="567"/>
    </location>
</feature>
<reference evidence="11 12" key="1">
    <citation type="journal article" date="2016" name="Nat. Commun.">
        <title>Thousands of microbial genomes shed light on interconnected biogeochemical processes in an aquifer system.</title>
        <authorList>
            <person name="Anantharaman K."/>
            <person name="Brown C.T."/>
            <person name="Hug L.A."/>
            <person name="Sharon I."/>
            <person name="Castelle C.J."/>
            <person name="Probst A.J."/>
            <person name="Thomas B.C."/>
            <person name="Singh A."/>
            <person name="Wilkins M.J."/>
            <person name="Karaoz U."/>
            <person name="Brodie E.L."/>
            <person name="Williams K.H."/>
            <person name="Hubbard S.S."/>
            <person name="Banfield J.F."/>
        </authorList>
    </citation>
    <scope>NUCLEOTIDE SEQUENCE [LARGE SCALE GENOMIC DNA]</scope>
</reference>